<sequence length="166" mass="18924">MSGPYSYTPDNWNPELVYRSKRTREQTPSVLEEYAEANILSLFRSYMPMMNPNNPRLTMPNFDYGPIVEDAANLVKTIDMFDNNKALLDQVIFGVANPELCHPALTDFIDNRQLIAVLLVRHFKKFGGLVLPPLQAARNIQDAHVQVVRAKKATGEEPPFMAYPNW</sequence>
<comment type="caution">
    <text evidence="1">The sequence shown here is derived from an EMBL/GenBank/DDBJ whole genome shotgun (WGS) entry which is preliminary data.</text>
</comment>
<proteinExistence type="predicted"/>
<reference evidence="1" key="1">
    <citation type="journal article" date="2021" name="Nat. Commun.">
        <title>Genetic determinants of endophytism in the Arabidopsis root mycobiome.</title>
        <authorList>
            <person name="Mesny F."/>
            <person name="Miyauchi S."/>
            <person name="Thiergart T."/>
            <person name="Pickel B."/>
            <person name="Atanasova L."/>
            <person name="Karlsson M."/>
            <person name="Huettel B."/>
            <person name="Barry K.W."/>
            <person name="Haridas S."/>
            <person name="Chen C."/>
            <person name="Bauer D."/>
            <person name="Andreopoulos W."/>
            <person name="Pangilinan J."/>
            <person name="LaButti K."/>
            <person name="Riley R."/>
            <person name="Lipzen A."/>
            <person name="Clum A."/>
            <person name="Drula E."/>
            <person name="Henrissat B."/>
            <person name="Kohler A."/>
            <person name="Grigoriev I.V."/>
            <person name="Martin F.M."/>
            <person name="Hacquard S."/>
        </authorList>
    </citation>
    <scope>NUCLEOTIDE SEQUENCE</scope>
    <source>
        <strain evidence="1">MPI-SDFR-AT-0120</strain>
    </source>
</reference>
<protein>
    <submittedName>
        <fullName evidence="1">Uncharacterized protein</fullName>
    </submittedName>
</protein>
<organism evidence="1 2">
    <name type="scientific">Paraphoma chrysanthemicola</name>
    <dbReference type="NCBI Taxonomy" id="798071"/>
    <lineage>
        <taxon>Eukaryota</taxon>
        <taxon>Fungi</taxon>
        <taxon>Dikarya</taxon>
        <taxon>Ascomycota</taxon>
        <taxon>Pezizomycotina</taxon>
        <taxon>Dothideomycetes</taxon>
        <taxon>Pleosporomycetidae</taxon>
        <taxon>Pleosporales</taxon>
        <taxon>Pleosporineae</taxon>
        <taxon>Phaeosphaeriaceae</taxon>
        <taxon>Paraphoma</taxon>
    </lineage>
</organism>
<evidence type="ECO:0000313" key="1">
    <source>
        <dbReference type="EMBL" id="KAH7067206.1"/>
    </source>
</evidence>
<gene>
    <name evidence="1" type="ORF">FB567DRAFT_509413</name>
</gene>
<dbReference type="EMBL" id="JAGMVJ010000035">
    <property type="protein sequence ID" value="KAH7067206.1"/>
    <property type="molecule type" value="Genomic_DNA"/>
</dbReference>
<keyword evidence="2" id="KW-1185">Reference proteome</keyword>
<dbReference type="AlphaFoldDB" id="A0A8K0VRD0"/>
<dbReference type="Proteomes" id="UP000813461">
    <property type="component" value="Unassembled WGS sequence"/>
</dbReference>
<name>A0A8K0VRD0_9PLEO</name>
<accession>A0A8K0VRD0</accession>
<dbReference type="OrthoDB" id="3681043at2759"/>
<evidence type="ECO:0000313" key="2">
    <source>
        <dbReference type="Proteomes" id="UP000813461"/>
    </source>
</evidence>